<dbReference type="EMBL" id="JBDKWZ010000004">
    <property type="protein sequence ID" value="MEN7548136.1"/>
    <property type="molecule type" value="Genomic_DNA"/>
</dbReference>
<dbReference type="PANTHER" id="PTHR30576">
    <property type="entry name" value="COLANIC BIOSYNTHESIS UDP-GLUCOSE LIPID CARRIER TRANSFERASE"/>
    <property type="match status" value="1"/>
</dbReference>
<evidence type="ECO:0000256" key="7">
    <source>
        <dbReference type="SAM" id="Phobius"/>
    </source>
</evidence>
<accession>A0AAW9SBN1</accession>
<keyword evidence="6 7" id="KW-0472">Membrane</keyword>
<dbReference type="Proteomes" id="UP001403385">
    <property type="component" value="Unassembled WGS sequence"/>
</dbReference>
<dbReference type="Gene3D" id="3.40.50.720">
    <property type="entry name" value="NAD(P)-binding Rossmann-like Domain"/>
    <property type="match status" value="1"/>
</dbReference>
<evidence type="ECO:0000259" key="8">
    <source>
        <dbReference type="Pfam" id="PF02397"/>
    </source>
</evidence>
<evidence type="ECO:0000256" key="3">
    <source>
        <dbReference type="ARBA" id="ARBA00022679"/>
    </source>
</evidence>
<name>A0AAW9SBN1_9BACT</name>
<keyword evidence="10" id="KW-1185">Reference proteome</keyword>
<sequence length="467" mass="54692">MFKRIRSYTIFSAILMLIDVCIIDFSFRLGYYLRLGPDTNYSDIFISLFVISNLAWLVALLFLKNYRVESVASFPKVMGRLALTFLIHAAIITAFILSLKINYFPLKFLLHAYGFSALLILLFRYGFTIAVEHYKKLSINVKKVVVVGTGSSANELHHFFNSHRSVGYQFLGFFDDQPNYQMLSHKLYKGSLRELKKFCLTYNVDEIYYAKTLEDKELIADLSRFSDDNFIYFRLAPDFSNLSDKQINIYFHDSIPIMTMRDEPLGRTFNQIVKRGFDVCFSLFVILFIFPFLFPLIALMIYLESKGPILFKQLRMGKKNRMFECFKFRTMYVGASSEQQTNRHDQRVTRVGMLLRKTSLDELPQFFNVLLGDMSVVGPRPHCPYMMELEDYTKLMRQKYKFRHFITPGITGYAQVNGCRGAIKEQALLEKRVDYDVMYMENWSLLLDMKIIFQTVKNLVRGEENAF</sequence>
<reference evidence="9 10" key="1">
    <citation type="submission" date="2024-04" db="EMBL/GenBank/DDBJ databases">
        <title>Novel genus in family Flammeovirgaceae.</title>
        <authorList>
            <person name="Nguyen T.H."/>
            <person name="Vuong T.Q."/>
            <person name="Le H."/>
            <person name="Kim S.-G."/>
        </authorList>
    </citation>
    <scope>NUCLEOTIDE SEQUENCE [LARGE SCALE GENOMIC DNA]</scope>
    <source>
        <strain evidence="9 10">JCM 23209</strain>
    </source>
</reference>
<evidence type="ECO:0000313" key="9">
    <source>
        <dbReference type="EMBL" id="MEN7548136.1"/>
    </source>
</evidence>
<feature type="transmembrane region" description="Helical" evidence="7">
    <location>
        <begin position="7"/>
        <end position="32"/>
    </location>
</feature>
<evidence type="ECO:0000256" key="6">
    <source>
        <dbReference type="ARBA" id="ARBA00023136"/>
    </source>
</evidence>
<dbReference type="GO" id="GO:0016020">
    <property type="term" value="C:membrane"/>
    <property type="evidence" value="ECO:0007669"/>
    <property type="project" value="UniProtKB-SubCell"/>
</dbReference>
<organism evidence="9 10">
    <name type="scientific">Rapidithrix thailandica</name>
    <dbReference type="NCBI Taxonomy" id="413964"/>
    <lineage>
        <taxon>Bacteria</taxon>
        <taxon>Pseudomonadati</taxon>
        <taxon>Bacteroidota</taxon>
        <taxon>Cytophagia</taxon>
        <taxon>Cytophagales</taxon>
        <taxon>Flammeovirgaceae</taxon>
        <taxon>Rapidithrix</taxon>
    </lineage>
</organism>
<evidence type="ECO:0000256" key="5">
    <source>
        <dbReference type="ARBA" id="ARBA00022989"/>
    </source>
</evidence>
<proteinExistence type="inferred from homology"/>
<keyword evidence="3" id="KW-0808">Transferase</keyword>
<dbReference type="AlphaFoldDB" id="A0AAW9SBN1"/>
<evidence type="ECO:0000256" key="1">
    <source>
        <dbReference type="ARBA" id="ARBA00004141"/>
    </source>
</evidence>
<keyword evidence="5 7" id="KW-1133">Transmembrane helix</keyword>
<comment type="caution">
    <text evidence="9">The sequence shown here is derived from an EMBL/GenBank/DDBJ whole genome shotgun (WGS) entry which is preliminary data.</text>
</comment>
<feature type="domain" description="Bacterial sugar transferase" evidence="8">
    <location>
        <begin position="274"/>
        <end position="460"/>
    </location>
</feature>
<feature type="transmembrane region" description="Helical" evidence="7">
    <location>
        <begin position="108"/>
        <end position="127"/>
    </location>
</feature>
<dbReference type="GO" id="GO:0016780">
    <property type="term" value="F:phosphotransferase activity, for other substituted phosphate groups"/>
    <property type="evidence" value="ECO:0007669"/>
    <property type="project" value="TreeGrafter"/>
</dbReference>
<feature type="transmembrane region" description="Helical" evidence="7">
    <location>
        <begin position="83"/>
        <end position="102"/>
    </location>
</feature>
<evidence type="ECO:0000256" key="2">
    <source>
        <dbReference type="ARBA" id="ARBA00006464"/>
    </source>
</evidence>
<feature type="transmembrane region" description="Helical" evidence="7">
    <location>
        <begin position="44"/>
        <end position="63"/>
    </location>
</feature>
<comment type="subcellular location">
    <subcellularLocation>
        <location evidence="1">Membrane</location>
        <topology evidence="1">Multi-pass membrane protein</topology>
    </subcellularLocation>
</comment>
<evidence type="ECO:0000256" key="4">
    <source>
        <dbReference type="ARBA" id="ARBA00022692"/>
    </source>
</evidence>
<evidence type="ECO:0000313" key="10">
    <source>
        <dbReference type="Proteomes" id="UP001403385"/>
    </source>
</evidence>
<dbReference type="PANTHER" id="PTHR30576:SF0">
    <property type="entry name" value="UNDECAPRENYL-PHOSPHATE N-ACETYLGALACTOSAMINYL 1-PHOSPHATE TRANSFERASE-RELATED"/>
    <property type="match status" value="1"/>
</dbReference>
<dbReference type="InterPro" id="IPR017475">
    <property type="entry name" value="EPS_sugar_tfrase"/>
</dbReference>
<dbReference type="Pfam" id="PF13727">
    <property type="entry name" value="CoA_binding_3"/>
    <property type="match status" value="1"/>
</dbReference>
<dbReference type="NCBIfam" id="TIGR03025">
    <property type="entry name" value="EPS_sugtrans"/>
    <property type="match status" value="1"/>
</dbReference>
<feature type="transmembrane region" description="Helical" evidence="7">
    <location>
        <begin position="279"/>
        <end position="303"/>
    </location>
</feature>
<dbReference type="RefSeq" id="WP_346820918.1">
    <property type="nucleotide sequence ID" value="NZ_JBDKWZ010000004.1"/>
</dbReference>
<dbReference type="Pfam" id="PF02397">
    <property type="entry name" value="Bac_transf"/>
    <property type="match status" value="1"/>
</dbReference>
<keyword evidence="4 7" id="KW-0812">Transmembrane</keyword>
<dbReference type="InterPro" id="IPR003362">
    <property type="entry name" value="Bact_transf"/>
</dbReference>
<protein>
    <submittedName>
        <fullName evidence="9">Exopolysaccharide biosynthesis polyprenyl glycosylphosphotransferase</fullName>
    </submittedName>
</protein>
<comment type="similarity">
    <text evidence="2">Belongs to the bacterial sugar transferase family.</text>
</comment>
<gene>
    <name evidence="9" type="ORF">AAG747_09455</name>
</gene>